<evidence type="ECO:0000313" key="3">
    <source>
        <dbReference type="Proteomes" id="UP001596302"/>
    </source>
</evidence>
<protein>
    <recommendedName>
        <fullName evidence="4">Tape measure protein</fullName>
    </recommendedName>
</protein>
<keyword evidence="1" id="KW-0175">Coiled coil</keyword>
<gene>
    <name evidence="2" type="ORF">ACFQE5_22350</name>
</gene>
<feature type="coiled-coil region" evidence="1">
    <location>
        <begin position="111"/>
        <end position="138"/>
    </location>
</feature>
<comment type="caution">
    <text evidence="2">The sequence shown here is derived from an EMBL/GenBank/DDBJ whole genome shotgun (WGS) entry which is preliminary data.</text>
</comment>
<dbReference type="EMBL" id="JBHSQW010000044">
    <property type="protein sequence ID" value="MFC5996956.1"/>
    <property type="molecule type" value="Genomic_DNA"/>
</dbReference>
<organism evidence="2 3">
    <name type="scientific">Pseudonocardia hispaniensis</name>
    <dbReference type="NCBI Taxonomy" id="904933"/>
    <lineage>
        <taxon>Bacteria</taxon>
        <taxon>Bacillati</taxon>
        <taxon>Actinomycetota</taxon>
        <taxon>Actinomycetes</taxon>
        <taxon>Pseudonocardiales</taxon>
        <taxon>Pseudonocardiaceae</taxon>
        <taxon>Pseudonocardia</taxon>
    </lineage>
</organism>
<keyword evidence="3" id="KW-1185">Reference proteome</keyword>
<proteinExistence type="predicted"/>
<sequence>MATDLRFDVSALDRASQTFVKMAAQVERFAKKIDQLDGKKAEVDVEVDTRKADRELGAFATSMRRKLEAAVKALPDIELDADSTPAQRELARVRGEMQALGDKRIGVDIDAAAARAEMERLHAELARLGAESADVQVEADTAAAMAALGIVSGELDKLDGKTAKIKVDVDRSLSDSIVKVAALGRALGAIALPAAAVAAAPQIAAIGGAAVTATGALWLIPAAGMAAGAAVATLAAGFKGFSDALDEDPAKAAEALAKLAPAAREAAQAVRGLAPAWRDMQQAIQQKLFEGVAADLQQLSTKFLPEIQKTLVGIANGFNLAAHETTGFLTSAAGVRSVSTILDNVRRSTAQATGAIEPLTRAFVDIAEVGSTRLPRLAEAFTDVSARFADFIARAKQSGDLGRWIDQGVTALTQLGRIAGNIGGTLSGIFTAAQSAGADFLGTVERITAEVRNFVNSAQGQETITNLFRAIREAVDAAMPGVKALVTAVSEVINKIGETGAVTKLGQAFSALAESVGPVASTLANLVVSAIGPLATALAAIAPVAGPVAAGLLGIAAAGKAMTIFEKVSGHLSGFVGKMREVDGAGSKLKLALSGVTSMAGGPLGVALGAAGVALGILAQHQADAAAKAAEHRAALDSLAGTLDKYSGAVTQATINEKASQLAKDGTLRKVKDLGVATDDYVRASLGEAGALERVQAQLAAHTRGLIEADRGYQANRQTLERYGITLNDLAGYAAGLAPETERVRAGLAGIADPMLQHDMGLLVGKIRDMGAPTAELARELNITSGEFQKIQEETRLAAEASGDFASKLDFLKQGLAGIATGAPQTEIMKNGLVGLGQAAGEAAARAGDAAAAVNGVAAGAAAAEQAMAQSRDAFIQAATAAGLTEQQAGALADQIGLIPAAARTIFETNATGVTAEMITLNAQFDAVPGAKTVTVQALTTEAVGQLQALGFQVEQLPDGTFKVTAQTETAQAQLDAFLAGAANASAEVQVGANKMPAEQALQAILAAIGAGAETVTINGQSMPAQQALAFVLGAIGQGSATVTINGQSFPAEQVLSAYLGAVNKGSGTVTINGQSFPADQVLDAFLGRTDKSSATSTVNANAGPANAAVDGWQSRTNSTVGTATAKANTGDAEAALNHTARPRTATITVNTVPGRLAGPIGSLAQGGVLAPMADGGVLGATSTGHPTVAFAGGGRWGSLDGHRLRPMPARAALVPPNTWRVVGDNMRVPEVYAPLDGSARSLSFLRYGANAFGYDLIKRAATTVNNAMSGSGISRVAVMPPQAEAQRLRDLIPVDVSAAIARAQAAAAAARPALDQAGVEQRLDQLLTLLERRGAGASITVEDRSGDPAETARSTMLALRLS</sequence>
<dbReference type="RefSeq" id="WP_379587834.1">
    <property type="nucleotide sequence ID" value="NZ_JBHSQW010000044.1"/>
</dbReference>
<evidence type="ECO:0000313" key="2">
    <source>
        <dbReference type="EMBL" id="MFC5996956.1"/>
    </source>
</evidence>
<name>A0ABW1J7U7_9PSEU</name>
<evidence type="ECO:0000256" key="1">
    <source>
        <dbReference type="SAM" id="Coils"/>
    </source>
</evidence>
<evidence type="ECO:0008006" key="4">
    <source>
        <dbReference type="Google" id="ProtNLM"/>
    </source>
</evidence>
<reference evidence="3" key="1">
    <citation type="journal article" date="2019" name="Int. J. Syst. Evol. Microbiol.">
        <title>The Global Catalogue of Microorganisms (GCM) 10K type strain sequencing project: providing services to taxonomists for standard genome sequencing and annotation.</title>
        <authorList>
            <consortium name="The Broad Institute Genomics Platform"/>
            <consortium name="The Broad Institute Genome Sequencing Center for Infectious Disease"/>
            <person name="Wu L."/>
            <person name="Ma J."/>
        </authorList>
    </citation>
    <scope>NUCLEOTIDE SEQUENCE [LARGE SCALE GENOMIC DNA]</scope>
    <source>
        <strain evidence="3">CCM 8391</strain>
    </source>
</reference>
<dbReference type="Proteomes" id="UP001596302">
    <property type="component" value="Unassembled WGS sequence"/>
</dbReference>
<accession>A0ABW1J7U7</accession>